<evidence type="ECO:0000313" key="7">
    <source>
        <dbReference type="Proteomes" id="UP000530320"/>
    </source>
</evidence>
<dbReference type="GO" id="GO:0032993">
    <property type="term" value="C:protein-DNA complex"/>
    <property type="evidence" value="ECO:0007669"/>
    <property type="project" value="TreeGrafter"/>
</dbReference>
<evidence type="ECO:0000256" key="4">
    <source>
        <dbReference type="ARBA" id="ARBA00023163"/>
    </source>
</evidence>
<dbReference type="PANTHER" id="PTHR30346">
    <property type="entry name" value="TRANSCRIPTIONAL DUAL REGULATOR HCAR-RELATED"/>
    <property type="match status" value="1"/>
</dbReference>
<comment type="similarity">
    <text evidence="1">Belongs to the LysR transcriptional regulatory family.</text>
</comment>
<gene>
    <name evidence="6" type="ORF">HLH44_19445</name>
</gene>
<dbReference type="Pfam" id="PF03466">
    <property type="entry name" value="LysR_substrate"/>
    <property type="match status" value="1"/>
</dbReference>
<feature type="domain" description="HTH lysR-type" evidence="5">
    <location>
        <begin position="1"/>
        <end position="59"/>
    </location>
</feature>
<dbReference type="Proteomes" id="UP000530320">
    <property type="component" value="Unassembled WGS sequence"/>
</dbReference>
<dbReference type="SUPFAM" id="SSF53850">
    <property type="entry name" value="Periplasmic binding protein-like II"/>
    <property type="match status" value="1"/>
</dbReference>
<organism evidence="6 7">
    <name type="scientific">Gluconacetobacter dulcium</name>
    <dbReference type="NCBI Taxonomy" id="2729096"/>
    <lineage>
        <taxon>Bacteria</taxon>
        <taxon>Pseudomonadati</taxon>
        <taxon>Pseudomonadota</taxon>
        <taxon>Alphaproteobacteria</taxon>
        <taxon>Acetobacterales</taxon>
        <taxon>Acetobacteraceae</taxon>
        <taxon>Gluconacetobacter</taxon>
    </lineage>
</organism>
<dbReference type="Gene3D" id="3.40.190.10">
    <property type="entry name" value="Periplasmic binding protein-like II"/>
    <property type="match status" value="2"/>
</dbReference>
<name>A0A7W4K394_9PROT</name>
<keyword evidence="4" id="KW-0804">Transcription</keyword>
<dbReference type="InterPro" id="IPR005119">
    <property type="entry name" value="LysR_subst-bd"/>
</dbReference>
<evidence type="ECO:0000256" key="1">
    <source>
        <dbReference type="ARBA" id="ARBA00009437"/>
    </source>
</evidence>
<dbReference type="FunFam" id="1.10.10.10:FF:000001">
    <property type="entry name" value="LysR family transcriptional regulator"/>
    <property type="match status" value="1"/>
</dbReference>
<dbReference type="GO" id="GO:0003677">
    <property type="term" value="F:DNA binding"/>
    <property type="evidence" value="ECO:0007669"/>
    <property type="project" value="UniProtKB-KW"/>
</dbReference>
<evidence type="ECO:0000313" key="6">
    <source>
        <dbReference type="EMBL" id="MBB2199579.1"/>
    </source>
</evidence>
<keyword evidence="3" id="KW-0238">DNA-binding</keyword>
<dbReference type="EMBL" id="JABEQP010000023">
    <property type="protein sequence ID" value="MBB2199579.1"/>
    <property type="molecule type" value="Genomic_DNA"/>
</dbReference>
<dbReference type="Pfam" id="PF00126">
    <property type="entry name" value="HTH_1"/>
    <property type="match status" value="1"/>
</dbReference>
<dbReference type="PROSITE" id="PS50931">
    <property type="entry name" value="HTH_LYSR"/>
    <property type="match status" value="1"/>
</dbReference>
<dbReference type="InterPro" id="IPR000847">
    <property type="entry name" value="LysR_HTH_N"/>
</dbReference>
<dbReference type="AlphaFoldDB" id="A0A7W4K394"/>
<dbReference type="PRINTS" id="PR00039">
    <property type="entry name" value="HTHLYSR"/>
</dbReference>
<evidence type="ECO:0000256" key="3">
    <source>
        <dbReference type="ARBA" id="ARBA00023125"/>
    </source>
</evidence>
<dbReference type="InterPro" id="IPR036390">
    <property type="entry name" value="WH_DNA-bd_sf"/>
</dbReference>
<dbReference type="RefSeq" id="WP_183010500.1">
    <property type="nucleotide sequence ID" value="NZ_JABEQP010000023.1"/>
</dbReference>
<evidence type="ECO:0000259" key="5">
    <source>
        <dbReference type="PROSITE" id="PS50931"/>
    </source>
</evidence>
<evidence type="ECO:0000256" key="2">
    <source>
        <dbReference type="ARBA" id="ARBA00023015"/>
    </source>
</evidence>
<protein>
    <submittedName>
        <fullName evidence="6">LysR family transcriptional regulator</fullName>
    </submittedName>
</protein>
<dbReference type="SUPFAM" id="SSF46785">
    <property type="entry name" value="Winged helix' DNA-binding domain"/>
    <property type="match status" value="1"/>
</dbReference>
<sequence>MELRHIRYFVAVADSGSVSGAARSQLHTSQPSLSRQLLDLEEGLGVKLFDRKSRGIYLTDAGFIFLEHCRQILKQVDDAVAATQSAPAILRVGILPGLEDTVLPRLNRIVAQYSSGAKMRITGASSPRLIDGLRAGTIDIAFLRQDEDAPDIHFDLTGHNEIALFLSAGHPLARQAEIGYTDLVRQTYVSVARQSAPALWRTIETWAQRKNLSLEPTHEAGNTASAFSLIRAVNGFSLLPTFTSQFLLPGVLVRQLADGPAALPLMIGHRPKSHSRASALVSIVRARWGRDTHHTIAVRAN</sequence>
<keyword evidence="2" id="KW-0805">Transcription regulation</keyword>
<dbReference type="PANTHER" id="PTHR30346:SF0">
    <property type="entry name" value="HCA OPERON TRANSCRIPTIONAL ACTIVATOR HCAR"/>
    <property type="match status" value="1"/>
</dbReference>
<reference evidence="6 7" key="1">
    <citation type="submission" date="2020-04" db="EMBL/GenBank/DDBJ databases">
        <title>Description of novel Gluconacetobacter.</title>
        <authorList>
            <person name="Sombolestani A."/>
        </authorList>
    </citation>
    <scope>NUCLEOTIDE SEQUENCE [LARGE SCALE GENOMIC DNA]</scope>
    <source>
        <strain evidence="6 7">LMG 22058</strain>
    </source>
</reference>
<dbReference type="InterPro" id="IPR036388">
    <property type="entry name" value="WH-like_DNA-bd_sf"/>
</dbReference>
<proteinExistence type="inferred from homology"/>
<dbReference type="GO" id="GO:0003700">
    <property type="term" value="F:DNA-binding transcription factor activity"/>
    <property type="evidence" value="ECO:0007669"/>
    <property type="project" value="InterPro"/>
</dbReference>
<accession>A0A7W4K394</accession>
<comment type="caution">
    <text evidence="6">The sequence shown here is derived from an EMBL/GenBank/DDBJ whole genome shotgun (WGS) entry which is preliminary data.</text>
</comment>
<dbReference type="Gene3D" id="1.10.10.10">
    <property type="entry name" value="Winged helix-like DNA-binding domain superfamily/Winged helix DNA-binding domain"/>
    <property type="match status" value="1"/>
</dbReference>